<reference evidence="6 8" key="1">
    <citation type="submission" date="2017-09" db="EMBL/GenBank/DDBJ databases">
        <title>FDA dAtabase for Regulatory Grade micrObial Sequences (FDA-ARGOS): Supporting development and validation of Infectious Disease Dx tests.</title>
        <authorList>
            <person name="Minogue T."/>
            <person name="Wolcott M."/>
            <person name="Wasieloski L."/>
            <person name="Aguilar W."/>
            <person name="Moore D."/>
            <person name="Tallon L."/>
            <person name="Sadzewicz L."/>
            <person name="Ott S."/>
            <person name="Zhao X."/>
            <person name="Nagaraj S."/>
            <person name="Vavikolanu K."/>
            <person name="Aluvathingal J."/>
            <person name="Nadendla S."/>
            <person name="Sichtig H."/>
        </authorList>
    </citation>
    <scope>NUCLEOTIDE SEQUENCE [LARGE SCALE GENOMIC DNA]</scope>
    <source>
        <strain evidence="6 8">FDAARGOS_392</strain>
    </source>
</reference>
<feature type="transmembrane region" description="Helical" evidence="5">
    <location>
        <begin position="333"/>
        <end position="356"/>
    </location>
</feature>
<organism evidence="6 8">
    <name type="scientific">Cedecea neteri</name>
    <dbReference type="NCBI Taxonomy" id="158822"/>
    <lineage>
        <taxon>Bacteria</taxon>
        <taxon>Pseudomonadati</taxon>
        <taxon>Pseudomonadota</taxon>
        <taxon>Gammaproteobacteria</taxon>
        <taxon>Enterobacterales</taxon>
        <taxon>Enterobacteriaceae</taxon>
        <taxon>Cedecea</taxon>
    </lineage>
</organism>
<keyword evidence="2 5" id="KW-0812">Transmembrane</keyword>
<dbReference type="EMBL" id="CP023525">
    <property type="protein sequence ID" value="ATF94409.1"/>
    <property type="molecule type" value="Genomic_DNA"/>
</dbReference>
<dbReference type="CDD" id="cd17393">
    <property type="entry name" value="MFS_MosC_like"/>
    <property type="match status" value="1"/>
</dbReference>
<dbReference type="STRING" id="158822.LH23_07560"/>
<protein>
    <submittedName>
        <fullName evidence="7">Inner membrane protein ybjJ</fullName>
    </submittedName>
    <submittedName>
        <fullName evidence="6">MFS transporter</fullName>
    </submittedName>
</protein>
<comment type="subcellular location">
    <subcellularLocation>
        <location evidence="1">Membrane</location>
        <topology evidence="1">Multi-pass membrane protein</topology>
    </subcellularLocation>
</comment>
<feature type="transmembrane region" description="Helical" evidence="5">
    <location>
        <begin position="246"/>
        <end position="266"/>
    </location>
</feature>
<feature type="transmembrane region" description="Helical" evidence="5">
    <location>
        <begin position="362"/>
        <end position="383"/>
    </location>
</feature>
<dbReference type="InterPro" id="IPR051788">
    <property type="entry name" value="MFS_Transporter"/>
</dbReference>
<dbReference type="RefSeq" id="WP_061274513.1">
    <property type="nucleotide sequence ID" value="NZ_CP023525.1"/>
</dbReference>
<feature type="transmembrane region" description="Helical" evidence="5">
    <location>
        <begin position="302"/>
        <end position="321"/>
    </location>
</feature>
<evidence type="ECO:0000256" key="3">
    <source>
        <dbReference type="ARBA" id="ARBA00022989"/>
    </source>
</evidence>
<dbReference type="PANTHER" id="PTHR23514:SF13">
    <property type="entry name" value="INNER MEMBRANE PROTEIN YBJJ"/>
    <property type="match status" value="1"/>
</dbReference>
<feature type="transmembrane region" description="Helical" evidence="5">
    <location>
        <begin position="143"/>
        <end position="163"/>
    </location>
</feature>
<evidence type="ECO:0000256" key="2">
    <source>
        <dbReference type="ARBA" id="ARBA00022692"/>
    </source>
</evidence>
<evidence type="ECO:0000256" key="1">
    <source>
        <dbReference type="ARBA" id="ARBA00004141"/>
    </source>
</evidence>
<dbReference type="InterPro" id="IPR036259">
    <property type="entry name" value="MFS_trans_sf"/>
</dbReference>
<evidence type="ECO:0000256" key="4">
    <source>
        <dbReference type="ARBA" id="ARBA00023136"/>
    </source>
</evidence>
<proteinExistence type="predicted"/>
<evidence type="ECO:0000256" key="5">
    <source>
        <dbReference type="SAM" id="Phobius"/>
    </source>
</evidence>
<evidence type="ECO:0000313" key="8">
    <source>
        <dbReference type="Proteomes" id="UP000217979"/>
    </source>
</evidence>
<dbReference type="SUPFAM" id="SSF103473">
    <property type="entry name" value="MFS general substrate transporter"/>
    <property type="match status" value="1"/>
</dbReference>
<feature type="transmembrane region" description="Helical" evidence="5">
    <location>
        <begin position="82"/>
        <end position="100"/>
    </location>
</feature>
<feature type="transmembrane region" description="Helical" evidence="5">
    <location>
        <begin position="169"/>
        <end position="186"/>
    </location>
</feature>
<name>A0A291E3D0_9ENTR</name>
<feature type="transmembrane region" description="Helical" evidence="5">
    <location>
        <begin position="106"/>
        <end position="131"/>
    </location>
</feature>
<evidence type="ECO:0000313" key="7">
    <source>
        <dbReference type="EMBL" id="SQA97798.1"/>
    </source>
</evidence>
<feature type="transmembrane region" description="Helical" evidence="5">
    <location>
        <begin position="207"/>
        <end position="226"/>
    </location>
</feature>
<dbReference type="EMBL" id="UAVU01000003">
    <property type="protein sequence ID" value="SQA97798.1"/>
    <property type="molecule type" value="Genomic_DNA"/>
</dbReference>
<feature type="transmembrane region" description="Helical" evidence="5">
    <location>
        <begin position="50"/>
        <end position="70"/>
    </location>
</feature>
<dbReference type="Pfam" id="PF07690">
    <property type="entry name" value="MFS_1"/>
    <property type="match status" value="1"/>
</dbReference>
<dbReference type="InterPro" id="IPR011701">
    <property type="entry name" value="MFS"/>
</dbReference>
<keyword evidence="3 5" id="KW-1133">Transmembrane helix</keyword>
<feature type="transmembrane region" description="Helical" evidence="5">
    <location>
        <begin position="278"/>
        <end position="296"/>
    </location>
</feature>
<evidence type="ECO:0000313" key="9">
    <source>
        <dbReference type="Proteomes" id="UP000251197"/>
    </source>
</evidence>
<dbReference type="AlphaFoldDB" id="A0A291E3D0"/>
<keyword evidence="4 5" id="KW-0472">Membrane</keyword>
<sequence length="387" mass="40604">MTINSTPTLADVQSREQHATRAIFFMAGLAMSSWAPLIPFAKARLDINDGALGLLLFCIAAGSMLVMPFTGRLITRFGGRRLMILSVLGLAVDLPLLMLFDQREAMALALLLFGTFNGMLDVAMNAHAVVVEQESEQAKMSGFHGFYSIGSIAGAGCVSFFLWLGATPLLAVSAIGIFLALLLAASSRNILPKQSSATSGKGETLRVLSHPPVLVIAVLCFFVFMLEGAMLDWSAVFMTSERGMSASLAGFGYTLYSLTVTLGRLSGDRLVSALGGKLVLLLGCTIAAAGIVLLVFTHWGTLPGFILIGAGLANIIPILFTSAGNQPGISADFAIPAVTLFGYSGLLAGPALIGFIAHHIGLSLTFSGALLLLLFVASGSPFISRQR</sequence>
<dbReference type="Gene3D" id="1.20.1250.20">
    <property type="entry name" value="MFS general substrate transporter like domains"/>
    <property type="match status" value="2"/>
</dbReference>
<reference evidence="7 9" key="2">
    <citation type="submission" date="2018-06" db="EMBL/GenBank/DDBJ databases">
        <authorList>
            <consortium name="Pathogen Informatics"/>
            <person name="Doyle S."/>
        </authorList>
    </citation>
    <scope>NUCLEOTIDE SEQUENCE [LARGE SCALE GENOMIC DNA]</scope>
    <source>
        <strain evidence="7 9">NCTC12120</strain>
    </source>
</reference>
<dbReference type="Proteomes" id="UP000251197">
    <property type="component" value="Unassembled WGS sequence"/>
</dbReference>
<dbReference type="GO" id="GO:0022857">
    <property type="term" value="F:transmembrane transporter activity"/>
    <property type="evidence" value="ECO:0007669"/>
    <property type="project" value="InterPro"/>
</dbReference>
<feature type="transmembrane region" description="Helical" evidence="5">
    <location>
        <begin position="21"/>
        <end position="38"/>
    </location>
</feature>
<accession>A0A291E3D0</accession>
<evidence type="ECO:0000313" key="6">
    <source>
        <dbReference type="EMBL" id="ATF94409.1"/>
    </source>
</evidence>
<gene>
    <name evidence="7" type="primary">ybjJ_2</name>
    <name evidence="6" type="ORF">CO704_21065</name>
    <name evidence="7" type="ORF">NCTC12120_01643</name>
</gene>
<dbReference type="PANTHER" id="PTHR23514">
    <property type="entry name" value="BYPASS OF STOP CODON PROTEIN 6"/>
    <property type="match status" value="1"/>
</dbReference>
<dbReference type="GO" id="GO:0016020">
    <property type="term" value="C:membrane"/>
    <property type="evidence" value="ECO:0007669"/>
    <property type="project" value="UniProtKB-SubCell"/>
</dbReference>
<dbReference type="Proteomes" id="UP000217979">
    <property type="component" value="Chromosome"/>
</dbReference>